<proteinExistence type="predicted"/>
<name>A0A067KZZ6_JATCU</name>
<organism evidence="2 3">
    <name type="scientific">Jatropha curcas</name>
    <name type="common">Barbados nut</name>
    <dbReference type="NCBI Taxonomy" id="180498"/>
    <lineage>
        <taxon>Eukaryota</taxon>
        <taxon>Viridiplantae</taxon>
        <taxon>Streptophyta</taxon>
        <taxon>Embryophyta</taxon>
        <taxon>Tracheophyta</taxon>
        <taxon>Spermatophyta</taxon>
        <taxon>Magnoliopsida</taxon>
        <taxon>eudicotyledons</taxon>
        <taxon>Gunneridae</taxon>
        <taxon>Pentapetalae</taxon>
        <taxon>rosids</taxon>
        <taxon>fabids</taxon>
        <taxon>Malpighiales</taxon>
        <taxon>Euphorbiaceae</taxon>
        <taxon>Crotonoideae</taxon>
        <taxon>Jatropheae</taxon>
        <taxon>Jatropha</taxon>
    </lineage>
</organism>
<dbReference type="EMBL" id="KK914402">
    <property type="protein sequence ID" value="KDP37439.1"/>
    <property type="molecule type" value="Genomic_DNA"/>
</dbReference>
<reference evidence="2 3" key="1">
    <citation type="journal article" date="2014" name="PLoS ONE">
        <title>Global Analysis of Gene Expression Profiles in Physic Nut (Jatropha curcas L.) Seedlings Exposed to Salt Stress.</title>
        <authorList>
            <person name="Zhang L."/>
            <person name="Zhang C."/>
            <person name="Wu P."/>
            <person name="Chen Y."/>
            <person name="Li M."/>
            <person name="Jiang H."/>
            <person name="Wu G."/>
        </authorList>
    </citation>
    <scope>NUCLEOTIDE SEQUENCE [LARGE SCALE GENOMIC DNA]</scope>
    <source>
        <strain evidence="3">cv. GZQX0401</strain>
        <tissue evidence="2">Young leaves</tissue>
    </source>
</reference>
<evidence type="ECO:0000313" key="3">
    <source>
        <dbReference type="Proteomes" id="UP000027138"/>
    </source>
</evidence>
<evidence type="ECO:0000256" key="1">
    <source>
        <dbReference type="SAM" id="MobiDB-lite"/>
    </source>
</evidence>
<keyword evidence="3" id="KW-1185">Reference proteome</keyword>
<protein>
    <submittedName>
        <fullName evidence="2">Uncharacterized protein</fullName>
    </submittedName>
</protein>
<sequence length="63" mass="7036">MQKQAEEMRQLREWREQVMQQMGTKQGPRGPPRADATTSAKDAGITPLSDHSPNHSDDDTDAT</sequence>
<feature type="compositionally biased region" description="Basic and acidic residues" evidence="1">
    <location>
        <begin position="1"/>
        <end position="16"/>
    </location>
</feature>
<evidence type="ECO:0000313" key="2">
    <source>
        <dbReference type="EMBL" id="KDP37439.1"/>
    </source>
</evidence>
<dbReference type="AlphaFoldDB" id="A0A067KZZ6"/>
<accession>A0A067KZZ6</accession>
<dbReference type="Proteomes" id="UP000027138">
    <property type="component" value="Unassembled WGS sequence"/>
</dbReference>
<gene>
    <name evidence="2" type="ORF">JCGZ_08280</name>
</gene>
<feature type="region of interest" description="Disordered" evidence="1">
    <location>
        <begin position="1"/>
        <end position="63"/>
    </location>
</feature>